<keyword evidence="3" id="KW-0863">Zinc-finger</keyword>
<accession>A0A7J6FM44</accession>
<dbReference type="Pfam" id="PF03478">
    <property type="entry name" value="Beta-prop_KIB1-4"/>
    <property type="match status" value="1"/>
</dbReference>
<evidence type="ECO:0000256" key="3">
    <source>
        <dbReference type="PROSITE-ProRule" id="PRU00042"/>
    </source>
</evidence>
<comment type="caution">
    <text evidence="5">The sequence shown here is derived from an EMBL/GenBank/DDBJ whole genome shotgun (WGS) entry which is preliminary data.</text>
</comment>
<dbReference type="GO" id="GO:0005737">
    <property type="term" value="C:cytoplasm"/>
    <property type="evidence" value="ECO:0007669"/>
    <property type="project" value="UniProtKB-SubCell"/>
</dbReference>
<evidence type="ECO:0000313" key="5">
    <source>
        <dbReference type="EMBL" id="KAF4371791.1"/>
    </source>
</evidence>
<comment type="subcellular location">
    <subcellularLocation>
        <location evidence="1">Cytoplasm</location>
    </subcellularLocation>
</comment>
<dbReference type="PROSITE" id="PS50157">
    <property type="entry name" value="ZINC_FINGER_C2H2_2"/>
    <property type="match status" value="1"/>
</dbReference>
<dbReference type="GO" id="GO:0030951">
    <property type="term" value="P:establishment or maintenance of microtubule cytoskeleton polarity"/>
    <property type="evidence" value="ECO:0007669"/>
    <property type="project" value="InterPro"/>
</dbReference>
<evidence type="ECO:0000313" key="6">
    <source>
        <dbReference type="Proteomes" id="UP000525078"/>
    </source>
</evidence>
<sequence length="439" mass="50640">MIFLVELGALDAVLRMMEKAIRNDAVKVVVTAIDVICRVLRLFGDKVVPPNRILKILRELFDHEDQSVLASSKKLTIELCRWIGEGSVKLIKNELEAELVNITNTKPTPSRKIRFEQGKEKSQKTSLFRMSEGELDIVLQESMLLYENLNSLMKRNLLFEDVEREAEAQNIELYPCPICQGRFTSLEIVSKHRTVHKHFKRRRMLNRAIMYLHFIKESREIKYVIGQDCLAFSNTCCSWHSIAKDNKNRVVKLSEHQVPLLLVPNTESDNKDEWSVYDVLNNKFLSSKLILPPNICGSSQGWLLSQDENFNLTLYKPFAQRQNKKENNNHNNTTVIELPPLFETTADSGLSDFFPREYLIRKMAICTPNQSNPQNFKVSVICGTQSDCCSTINITSCKVSKDSLWTGFEIPHSKVPTKFKLNDIMFYKNNLKLQPYEEL</sequence>
<evidence type="ECO:0000259" key="4">
    <source>
        <dbReference type="PROSITE" id="PS50157"/>
    </source>
</evidence>
<reference evidence="5 6" key="1">
    <citation type="journal article" date="2020" name="bioRxiv">
        <title>Sequence and annotation of 42 cannabis genomes reveals extensive copy number variation in cannabinoid synthesis and pathogen resistance genes.</title>
        <authorList>
            <person name="Mckernan K.J."/>
            <person name="Helbert Y."/>
            <person name="Kane L.T."/>
            <person name="Ebling H."/>
            <person name="Zhang L."/>
            <person name="Liu B."/>
            <person name="Eaton Z."/>
            <person name="Mclaughlin S."/>
            <person name="Kingan S."/>
            <person name="Baybayan P."/>
            <person name="Concepcion G."/>
            <person name="Jordan M."/>
            <person name="Riva A."/>
            <person name="Barbazuk W."/>
            <person name="Harkins T."/>
        </authorList>
    </citation>
    <scope>NUCLEOTIDE SEQUENCE [LARGE SCALE GENOMIC DNA]</scope>
    <source>
        <strain evidence="6">cv. Jamaican Lion 4</strain>
        <tissue evidence="5">Leaf</tissue>
    </source>
</reference>
<keyword evidence="2" id="KW-0963">Cytoplasm</keyword>
<keyword evidence="3" id="KW-0862">Zinc</keyword>
<evidence type="ECO:0000256" key="1">
    <source>
        <dbReference type="ARBA" id="ARBA00004496"/>
    </source>
</evidence>
<evidence type="ECO:0000256" key="2">
    <source>
        <dbReference type="ARBA" id="ARBA00022490"/>
    </source>
</evidence>
<dbReference type="PANTHER" id="PTHR12609">
    <property type="entry name" value="MICROTUBULE ASSOCIATED PROTEIN XMAP215"/>
    <property type="match status" value="1"/>
</dbReference>
<organism evidence="5 6">
    <name type="scientific">Cannabis sativa</name>
    <name type="common">Hemp</name>
    <name type="synonym">Marijuana</name>
    <dbReference type="NCBI Taxonomy" id="3483"/>
    <lineage>
        <taxon>Eukaryota</taxon>
        <taxon>Viridiplantae</taxon>
        <taxon>Streptophyta</taxon>
        <taxon>Embryophyta</taxon>
        <taxon>Tracheophyta</taxon>
        <taxon>Spermatophyta</taxon>
        <taxon>Magnoliopsida</taxon>
        <taxon>eudicotyledons</taxon>
        <taxon>Gunneridae</taxon>
        <taxon>Pentapetalae</taxon>
        <taxon>rosids</taxon>
        <taxon>fabids</taxon>
        <taxon>Rosales</taxon>
        <taxon>Cannabaceae</taxon>
        <taxon>Cannabis</taxon>
    </lineage>
</organism>
<dbReference type="GO" id="GO:0007051">
    <property type="term" value="P:spindle organization"/>
    <property type="evidence" value="ECO:0007669"/>
    <property type="project" value="InterPro"/>
</dbReference>
<dbReference type="EMBL" id="JAATIP010000108">
    <property type="protein sequence ID" value="KAF4371791.1"/>
    <property type="molecule type" value="Genomic_DNA"/>
</dbReference>
<dbReference type="AlphaFoldDB" id="A0A7J6FM44"/>
<dbReference type="GO" id="GO:0046785">
    <property type="term" value="P:microtubule polymerization"/>
    <property type="evidence" value="ECO:0007669"/>
    <property type="project" value="InterPro"/>
</dbReference>
<dbReference type="InterPro" id="IPR013087">
    <property type="entry name" value="Znf_C2H2_type"/>
</dbReference>
<dbReference type="Gene3D" id="1.25.10.10">
    <property type="entry name" value="Leucine-rich Repeat Variant"/>
    <property type="match status" value="1"/>
</dbReference>
<dbReference type="InterPro" id="IPR045110">
    <property type="entry name" value="XMAP215"/>
</dbReference>
<dbReference type="Proteomes" id="UP000525078">
    <property type="component" value="Unassembled WGS sequence"/>
</dbReference>
<feature type="domain" description="C2H2-type" evidence="4">
    <location>
        <begin position="174"/>
        <end position="201"/>
    </location>
</feature>
<keyword evidence="3" id="KW-0479">Metal-binding</keyword>
<dbReference type="InterPro" id="IPR005174">
    <property type="entry name" value="KIB1-4_b-propeller"/>
</dbReference>
<dbReference type="SUPFAM" id="SSF48371">
    <property type="entry name" value="ARM repeat"/>
    <property type="match status" value="1"/>
</dbReference>
<dbReference type="GO" id="GO:0008270">
    <property type="term" value="F:zinc ion binding"/>
    <property type="evidence" value="ECO:0007669"/>
    <property type="project" value="UniProtKB-KW"/>
</dbReference>
<name>A0A7J6FM44_CANSA</name>
<dbReference type="GO" id="GO:0051010">
    <property type="term" value="F:microtubule plus-end binding"/>
    <property type="evidence" value="ECO:0007669"/>
    <property type="project" value="InterPro"/>
</dbReference>
<gene>
    <name evidence="5" type="ORF">F8388_023104</name>
</gene>
<dbReference type="PROSITE" id="PS00028">
    <property type="entry name" value="ZINC_FINGER_C2H2_1"/>
    <property type="match status" value="1"/>
</dbReference>
<dbReference type="InterPro" id="IPR016024">
    <property type="entry name" value="ARM-type_fold"/>
</dbReference>
<proteinExistence type="predicted"/>
<dbReference type="InterPro" id="IPR011989">
    <property type="entry name" value="ARM-like"/>
</dbReference>
<dbReference type="GO" id="GO:0061863">
    <property type="term" value="F:microtubule plus end polymerase"/>
    <property type="evidence" value="ECO:0007669"/>
    <property type="project" value="InterPro"/>
</dbReference>
<dbReference type="Pfam" id="PF21041">
    <property type="entry name" value="XMAP215_CLASP_TOG"/>
    <property type="match status" value="1"/>
</dbReference>
<dbReference type="InterPro" id="IPR048491">
    <property type="entry name" value="XMAP215_CLASP_TOG"/>
</dbReference>
<protein>
    <recommendedName>
        <fullName evidence="4">C2H2-type domain-containing protein</fullName>
    </recommendedName>
</protein>